<name>A0A9P0Q337_ACAOB</name>
<dbReference type="EMBL" id="CAKOFQ010007844">
    <property type="protein sequence ID" value="CAH2008987.1"/>
    <property type="molecule type" value="Genomic_DNA"/>
</dbReference>
<evidence type="ECO:0000313" key="1">
    <source>
        <dbReference type="EMBL" id="CAH2008987.1"/>
    </source>
</evidence>
<sequence length="21" mass="2423">MRTVFVRDAKISMRITSLKVA</sequence>
<accession>A0A9P0Q337</accession>
<gene>
    <name evidence="1" type="ORF">ACAOBT_LOCUS30550</name>
    <name evidence="2" type="ORF">ACAOBT_LOCUS37542</name>
</gene>
<proteinExistence type="predicted"/>
<keyword evidence="3" id="KW-1185">Reference proteome</keyword>
<dbReference type="Proteomes" id="UP001152888">
    <property type="component" value="Unassembled WGS sequence"/>
</dbReference>
<comment type="caution">
    <text evidence="1">The sequence shown here is derived from an EMBL/GenBank/DDBJ whole genome shotgun (WGS) entry which is preliminary data.</text>
</comment>
<evidence type="ECO:0000313" key="2">
    <source>
        <dbReference type="EMBL" id="CAH2019984.1"/>
    </source>
</evidence>
<dbReference type="EMBL" id="CAKOFQ010010690">
    <property type="protein sequence ID" value="CAH2019984.1"/>
    <property type="molecule type" value="Genomic_DNA"/>
</dbReference>
<protein>
    <submittedName>
        <fullName evidence="1">Uncharacterized protein</fullName>
    </submittedName>
</protein>
<organism evidence="1 3">
    <name type="scientific">Acanthoscelides obtectus</name>
    <name type="common">Bean weevil</name>
    <name type="synonym">Bruchus obtectus</name>
    <dbReference type="NCBI Taxonomy" id="200917"/>
    <lineage>
        <taxon>Eukaryota</taxon>
        <taxon>Metazoa</taxon>
        <taxon>Ecdysozoa</taxon>
        <taxon>Arthropoda</taxon>
        <taxon>Hexapoda</taxon>
        <taxon>Insecta</taxon>
        <taxon>Pterygota</taxon>
        <taxon>Neoptera</taxon>
        <taxon>Endopterygota</taxon>
        <taxon>Coleoptera</taxon>
        <taxon>Polyphaga</taxon>
        <taxon>Cucujiformia</taxon>
        <taxon>Chrysomeloidea</taxon>
        <taxon>Chrysomelidae</taxon>
        <taxon>Bruchinae</taxon>
        <taxon>Bruchini</taxon>
        <taxon>Acanthoscelides</taxon>
    </lineage>
</organism>
<dbReference type="AlphaFoldDB" id="A0A9P0Q337"/>
<evidence type="ECO:0000313" key="3">
    <source>
        <dbReference type="Proteomes" id="UP001152888"/>
    </source>
</evidence>
<reference evidence="1" key="1">
    <citation type="submission" date="2022-03" db="EMBL/GenBank/DDBJ databases">
        <authorList>
            <person name="Sayadi A."/>
        </authorList>
    </citation>
    <scope>NUCLEOTIDE SEQUENCE</scope>
</reference>